<keyword evidence="1" id="KW-0812">Transmembrane</keyword>
<reference evidence="2 3" key="1">
    <citation type="submission" date="2018-02" db="EMBL/GenBank/DDBJ databases">
        <title>Jeotgalibacillus proteolyticum sp. nov. a protease producing bacterium isolated from ocean sediments of Laizhou Bay.</title>
        <authorList>
            <person name="Li Y."/>
        </authorList>
    </citation>
    <scope>NUCLEOTIDE SEQUENCE [LARGE SCALE GENOMIC DNA]</scope>
    <source>
        <strain evidence="2 3">22-7</strain>
    </source>
</reference>
<evidence type="ECO:0008006" key="4">
    <source>
        <dbReference type="Google" id="ProtNLM"/>
    </source>
</evidence>
<proteinExistence type="predicted"/>
<keyword evidence="3" id="KW-1185">Reference proteome</keyword>
<evidence type="ECO:0000313" key="3">
    <source>
        <dbReference type="Proteomes" id="UP000239047"/>
    </source>
</evidence>
<keyword evidence="1" id="KW-1133">Transmembrane helix</keyword>
<dbReference type="AlphaFoldDB" id="A0A2S5GAC9"/>
<evidence type="ECO:0000256" key="1">
    <source>
        <dbReference type="SAM" id="Phobius"/>
    </source>
</evidence>
<dbReference type="Proteomes" id="UP000239047">
    <property type="component" value="Unassembled WGS sequence"/>
</dbReference>
<keyword evidence="1" id="KW-0472">Membrane</keyword>
<protein>
    <recommendedName>
        <fullName evidence="4">DUF3139 domain-containing protein</fullName>
    </recommendedName>
</protein>
<sequence length="141" mass="16927">MYPTEIMEFTIVGIVIAVILMISFFFRKKMRKVGWASACVIFLAYSLFFIARPYWIDSQIKIKVELLEPYLEQNYPNEKWTIKTSAHREDGHRSSNPYYIGVIFENEQDVTYDYWVEKDEIYQISYVTNKELDDLKHRESE</sequence>
<comment type="caution">
    <text evidence="2">The sequence shown here is derived from an EMBL/GenBank/DDBJ whole genome shotgun (WGS) entry which is preliminary data.</text>
</comment>
<accession>A0A2S5GAC9</accession>
<feature type="transmembrane region" description="Helical" evidence="1">
    <location>
        <begin position="33"/>
        <end position="55"/>
    </location>
</feature>
<organism evidence="2 3">
    <name type="scientific">Jeotgalibacillus proteolyticus</name>
    <dbReference type="NCBI Taxonomy" id="2082395"/>
    <lineage>
        <taxon>Bacteria</taxon>
        <taxon>Bacillati</taxon>
        <taxon>Bacillota</taxon>
        <taxon>Bacilli</taxon>
        <taxon>Bacillales</taxon>
        <taxon>Caryophanaceae</taxon>
        <taxon>Jeotgalibacillus</taxon>
    </lineage>
</organism>
<feature type="transmembrane region" description="Helical" evidence="1">
    <location>
        <begin position="6"/>
        <end position="26"/>
    </location>
</feature>
<name>A0A2S5GAC9_9BACL</name>
<dbReference type="EMBL" id="PREZ01000005">
    <property type="protein sequence ID" value="PPA69939.1"/>
    <property type="molecule type" value="Genomic_DNA"/>
</dbReference>
<evidence type="ECO:0000313" key="2">
    <source>
        <dbReference type="EMBL" id="PPA69939.1"/>
    </source>
</evidence>
<gene>
    <name evidence="2" type="ORF">C4B60_13370</name>
</gene>
<dbReference type="OrthoDB" id="2972540at2"/>